<proteinExistence type="predicted"/>
<dbReference type="Gramene" id="Bo7g054360.1">
    <property type="protein sequence ID" value="Bo7g054360.1"/>
    <property type="gene ID" value="Bo7g054360"/>
</dbReference>
<reference evidence="1 2" key="1">
    <citation type="journal article" date="2014" name="Genome Biol.">
        <title>Transcriptome and methylome profiling reveals relics of genome dominance in the mesopolyploid Brassica oleracea.</title>
        <authorList>
            <person name="Parkin I.A."/>
            <person name="Koh C."/>
            <person name="Tang H."/>
            <person name="Robinson S.J."/>
            <person name="Kagale S."/>
            <person name="Clarke W.E."/>
            <person name="Town C.D."/>
            <person name="Nixon J."/>
            <person name="Krishnakumar V."/>
            <person name="Bidwell S.L."/>
            <person name="Denoeud F."/>
            <person name="Belcram H."/>
            <person name="Links M.G."/>
            <person name="Just J."/>
            <person name="Clarke C."/>
            <person name="Bender T."/>
            <person name="Huebert T."/>
            <person name="Mason A.S."/>
            <person name="Pires J.C."/>
            <person name="Barker G."/>
            <person name="Moore J."/>
            <person name="Walley P.G."/>
            <person name="Manoli S."/>
            <person name="Batley J."/>
            <person name="Edwards D."/>
            <person name="Nelson M.N."/>
            <person name="Wang X."/>
            <person name="Paterson A.H."/>
            <person name="King G."/>
            <person name="Bancroft I."/>
            <person name="Chalhoub B."/>
            <person name="Sharpe A.G."/>
        </authorList>
    </citation>
    <scope>NUCLEOTIDE SEQUENCE</scope>
    <source>
        <strain evidence="1 2">cv. TO1000</strain>
    </source>
</reference>
<dbReference type="AlphaFoldDB" id="A0A0D3D6W4"/>
<protein>
    <submittedName>
        <fullName evidence="1">Uncharacterized protein</fullName>
    </submittedName>
</protein>
<dbReference type="OMA" id="CYTISIM"/>
<accession>A0A0D3D6W4</accession>
<reference evidence="1" key="2">
    <citation type="submission" date="2015-03" db="UniProtKB">
        <authorList>
            <consortium name="EnsemblPlants"/>
        </authorList>
    </citation>
    <scope>IDENTIFICATION</scope>
</reference>
<evidence type="ECO:0000313" key="1">
    <source>
        <dbReference type="EnsemblPlants" id="Bo7g054360.1"/>
    </source>
</evidence>
<organism evidence="1 2">
    <name type="scientific">Brassica oleracea var. oleracea</name>
    <dbReference type="NCBI Taxonomy" id="109376"/>
    <lineage>
        <taxon>Eukaryota</taxon>
        <taxon>Viridiplantae</taxon>
        <taxon>Streptophyta</taxon>
        <taxon>Embryophyta</taxon>
        <taxon>Tracheophyta</taxon>
        <taxon>Spermatophyta</taxon>
        <taxon>Magnoliopsida</taxon>
        <taxon>eudicotyledons</taxon>
        <taxon>Gunneridae</taxon>
        <taxon>Pentapetalae</taxon>
        <taxon>rosids</taxon>
        <taxon>malvids</taxon>
        <taxon>Brassicales</taxon>
        <taxon>Brassicaceae</taxon>
        <taxon>Brassiceae</taxon>
        <taxon>Brassica</taxon>
    </lineage>
</organism>
<dbReference type="Proteomes" id="UP000032141">
    <property type="component" value="Chromosome C7"/>
</dbReference>
<dbReference type="HOGENOM" id="CLU_2349676_0_0_1"/>
<keyword evidence="2" id="KW-1185">Reference proteome</keyword>
<evidence type="ECO:0000313" key="2">
    <source>
        <dbReference type="Proteomes" id="UP000032141"/>
    </source>
</evidence>
<name>A0A0D3D6W4_BRAOL</name>
<sequence>MSLHSGKPYGGLDILFVDSQVPPTLEKAGQFIESTQEADGSRYGSCRVCYTISIMVCSEKLGNIHRIRRRKSKPGANRLGIDRPPIEIRSVFTALRN</sequence>
<dbReference type="EnsemblPlants" id="Bo7g054360.1">
    <property type="protein sequence ID" value="Bo7g054360.1"/>
    <property type="gene ID" value="Bo7g054360"/>
</dbReference>